<reference evidence="1 2" key="1">
    <citation type="submission" date="2020-08" db="EMBL/GenBank/DDBJ databases">
        <title>Genomic Encyclopedia of Type Strains, Phase IV (KMG-IV): sequencing the most valuable type-strain genomes for metagenomic binning, comparative biology and taxonomic classification.</title>
        <authorList>
            <person name="Goeker M."/>
        </authorList>
    </citation>
    <scope>NUCLEOTIDE SEQUENCE [LARGE SCALE GENOMIC DNA]</scope>
    <source>
        <strain evidence="1 2">DSM 4491</strain>
    </source>
</reference>
<keyword evidence="2" id="KW-1185">Reference proteome</keyword>
<sequence>MPRVMGQPYAVAPMDAARHYGLLTGPLASHPMRVAWPCKACCLCLGEWREFLWRNATKNAQACGQPWKP</sequence>
<evidence type="ECO:0000313" key="1">
    <source>
        <dbReference type="EMBL" id="MBB6457763.1"/>
    </source>
</evidence>
<dbReference type="EMBL" id="JACHIE010000010">
    <property type="protein sequence ID" value="MBB6457763.1"/>
    <property type="molecule type" value="Genomic_DNA"/>
</dbReference>
<dbReference type="Proteomes" id="UP000578000">
    <property type="component" value="Unassembled WGS sequence"/>
</dbReference>
<evidence type="ECO:0000313" key="2">
    <source>
        <dbReference type="Proteomes" id="UP000578000"/>
    </source>
</evidence>
<gene>
    <name evidence="1" type="ORF">HNR55_002365</name>
</gene>
<comment type="caution">
    <text evidence="1">The sequence shown here is derived from an EMBL/GenBank/DDBJ whole genome shotgun (WGS) entry which is preliminary data.</text>
</comment>
<organism evidence="1 2">
    <name type="scientific">Acetobacter lovaniensis</name>
    <dbReference type="NCBI Taxonomy" id="104100"/>
    <lineage>
        <taxon>Bacteria</taxon>
        <taxon>Pseudomonadati</taxon>
        <taxon>Pseudomonadota</taxon>
        <taxon>Alphaproteobacteria</taxon>
        <taxon>Acetobacterales</taxon>
        <taxon>Acetobacteraceae</taxon>
        <taxon>Acetobacter</taxon>
    </lineage>
</organism>
<proteinExistence type="predicted"/>
<protein>
    <submittedName>
        <fullName evidence="1">Uncharacterized protein</fullName>
    </submittedName>
</protein>
<accession>A0A841QHX4</accession>
<dbReference type="AlphaFoldDB" id="A0A841QHX4"/>
<name>A0A841QHX4_9PROT</name>